<protein>
    <submittedName>
        <fullName evidence="2">Outer envelope protein</fullName>
    </submittedName>
</protein>
<dbReference type="AlphaFoldDB" id="A0A2G8SZM2"/>
<dbReference type="SUPFAM" id="SSF111364">
    <property type="entry name" value="Tsx-like channel"/>
    <property type="match status" value="1"/>
</dbReference>
<keyword evidence="2" id="KW-0261">Viral envelope protein</keyword>
<accession>A0A2G8SZM2</accession>
<dbReference type="InterPro" id="IPR036777">
    <property type="entry name" value="Channel_Tsx-like_sf"/>
</dbReference>
<reference evidence="2 3" key="1">
    <citation type="submission" date="2017-10" db="EMBL/GenBank/DDBJ databases">
        <title>Massilia psychrophilum sp. nov., a novel purple-pigmented bacterium isolated from Tianshan glacier, Xinjiang Municipality, China.</title>
        <authorList>
            <person name="Wang H."/>
        </authorList>
    </citation>
    <scope>NUCLEOTIDE SEQUENCE [LARGE SCALE GENOMIC DNA]</scope>
    <source>
        <strain evidence="2 3">JCM 30813</strain>
    </source>
</reference>
<name>A0A2G8SZM2_9BURK</name>
<dbReference type="EMBL" id="PDOB01000021">
    <property type="protein sequence ID" value="PIL39240.1"/>
    <property type="molecule type" value="Genomic_DNA"/>
</dbReference>
<dbReference type="Gene3D" id="2.40.230.20">
    <property type="entry name" value="Nucleoside-specific channel-forming protein, Tsx-like"/>
    <property type="match status" value="1"/>
</dbReference>
<evidence type="ECO:0000313" key="2">
    <source>
        <dbReference type="EMBL" id="PIL39240.1"/>
    </source>
</evidence>
<sequence length="287" mass="31234">MTMLTKSSLAVAVVLICSSASTTAAEWSDTSLSWRIGNRFGEPFNPLPIRKNIVALTHASGYQYGTNFFNIDLLQSDRNDPGSLTQRSGAQEAYVLYRHTFDIGKLRGAGLSFGPVSAVGATVGFDWNTKNDVGYNSRKRMLVAGPTLTWKAPGLLQTSLLLLHESNAPSGAFPPILDVRGRTTYKLHPMLTANWGIPIGNGFKFEGYANLIAAKGRDEVGNQTGPETNIDMQLMYDVGAAMGSPKNVFRIGLEYQFWNNKFGNTAVTTGGRGQRASTPMIRADVRF</sequence>
<keyword evidence="1" id="KW-0732">Signal</keyword>
<keyword evidence="2" id="KW-0946">Virion</keyword>
<keyword evidence="3" id="KW-1185">Reference proteome</keyword>
<comment type="caution">
    <text evidence="2">The sequence shown here is derived from an EMBL/GenBank/DDBJ whole genome shotgun (WGS) entry which is preliminary data.</text>
</comment>
<dbReference type="RefSeq" id="WP_099916539.1">
    <property type="nucleotide sequence ID" value="NZ_BMHS01000025.1"/>
</dbReference>
<evidence type="ECO:0000313" key="3">
    <source>
        <dbReference type="Proteomes" id="UP000228593"/>
    </source>
</evidence>
<dbReference type="OrthoDB" id="104801at2"/>
<dbReference type="Proteomes" id="UP000228593">
    <property type="component" value="Unassembled WGS sequence"/>
</dbReference>
<dbReference type="GO" id="GO:0009279">
    <property type="term" value="C:cell outer membrane"/>
    <property type="evidence" value="ECO:0007669"/>
    <property type="project" value="InterPro"/>
</dbReference>
<feature type="chain" id="PRO_5013607424" evidence="1">
    <location>
        <begin position="25"/>
        <end position="287"/>
    </location>
</feature>
<proteinExistence type="predicted"/>
<organism evidence="2 3">
    <name type="scientific">Massilia psychrophila</name>
    <dbReference type="NCBI Taxonomy" id="1603353"/>
    <lineage>
        <taxon>Bacteria</taxon>
        <taxon>Pseudomonadati</taxon>
        <taxon>Pseudomonadota</taxon>
        <taxon>Betaproteobacteria</taxon>
        <taxon>Burkholderiales</taxon>
        <taxon>Oxalobacteraceae</taxon>
        <taxon>Telluria group</taxon>
        <taxon>Massilia</taxon>
    </lineage>
</organism>
<gene>
    <name evidence="2" type="ORF">CR103_13635</name>
</gene>
<feature type="signal peptide" evidence="1">
    <location>
        <begin position="1"/>
        <end position="24"/>
    </location>
</feature>
<evidence type="ECO:0000256" key="1">
    <source>
        <dbReference type="SAM" id="SignalP"/>
    </source>
</evidence>